<dbReference type="Gene3D" id="3.30.450.40">
    <property type="match status" value="1"/>
</dbReference>
<dbReference type="KEGG" id="hdh:G5B40_16675"/>
<reference evidence="2 3" key="1">
    <citation type="submission" date="2020-02" db="EMBL/GenBank/DDBJ databases">
        <title>complete genome sequence of Rhodobacteraceae bacterium.</title>
        <authorList>
            <person name="Park J."/>
            <person name="Kim Y.-S."/>
            <person name="Kim K.-H."/>
        </authorList>
    </citation>
    <scope>NUCLEOTIDE SEQUENCE [LARGE SCALE GENOMIC DNA]</scope>
    <source>
        <strain evidence="2 3">RR4-56</strain>
    </source>
</reference>
<keyword evidence="3" id="KW-1185">Reference proteome</keyword>
<dbReference type="GO" id="GO:0035556">
    <property type="term" value="P:intracellular signal transduction"/>
    <property type="evidence" value="ECO:0007669"/>
    <property type="project" value="InterPro"/>
</dbReference>
<dbReference type="EMBL" id="CP049056">
    <property type="protein sequence ID" value="QIE56929.1"/>
    <property type="molecule type" value="Genomic_DNA"/>
</dbReference>
<dbReference type="PANTHER" id="PTHR43081">
    <property type="entry name" value="ADENYLATE CYCLASE, TERMINAL-DIFFERENTIATION SPECIFIC-RELATED"/>
    <property type="match status" value="1"/>
</dbReference>
<dbReference type="InterPro" id="IPR050697">
    <property type="entry name" value="Adenylyl/Guanylyl_Cyclase_3/4"/>
</dbReference>
<dbReference type="InterPro" id="IPR029016">
    <property type="entry name" value="GAF-like_dom_sf"/>
</dbReference>
<organism evidence="2 3">
    <name type="scientific">Pikeienuella piscinae</name>
    <dbReference type="NCBI Taxonomy" id="2748098"/>
    <lineage>
        <taxon>Bacteria</taxon>
        <taxon>Pseudomonadati</taxon>
        <taxon>Pseudomonadota</taxon>
        <taxon>Alphaproteobacteria</taxon>
        <taxon>Rhodobacterales</taxon>
        <taxon>Paracoccaceae</taxon>
        <taxon>Pikeienuella</taxon>
    </lineage>
</organism>
<evidence type="ECO:0000313" key="2">
    <source>
        <dbReference type="EMBL" id="QIE56929.1"/>
    </source>
</evidence>
<dbReference type="Pfam" id="PF01590">
    <property type="entry name" value="GAF"/>
    <property type="match status" value="1"/>
</dbReference>
<dbReference type="Proteomes" id="UP000503336">
    <property type="component" value="Chromosome"/>
</dbReference>
<dbReference type="InterPro" id="IPR003018">
    <property type="entry name" value="GAF"/>
</dbReference>
<dbReference type="SMART" id="SM00065">
    <property type="entry name" value="GAF"/>
    <property type="match status" value="1"/>
</dbReference>
<dbReference type="Gene3D" id="3.30.70.1230">
    <property type="entry name" value="Nucleotide cyclase"/>
    <property type="match status" value="1"/>
</dbReference>
<evidence type="ECO:0000313" key="3">
    <source>
        <dbReference type="Proteomes" id="UP000503336"/>
    </source>
</evidence>
<protein>
    <submittedName>
        <fullName evidence="2">GAF domain-containing protein</fullName>
    </submittedName>
</protein>
<dbReference type="InterPro" id="IPR029787">
    <property type="entry name" value="Nucleotide_cyclase"/>
</dbReference>
<dbReference type="SMART" id="SM00044">
    <property type="entry name" value="CYCc"/>
    <property type="match status" value="1"/>
</dbReference>
<dbReference type="AlphaFoldDB" id="A0A7L5C4R6"/>
<evidence type="ECO:0000259" key="1">
    <source>
        <dbReference type="PROSITE" id="PS50125"/>
    </source>
</evidence>
<dbReference type="PROSITE" id="PS50125">
    <property type="entry name" value="GUANYLATE_CYCLASE_2"/>
    <property type="match status" value="1"/>
</dbReference>
<dbReference type="PANTHER" id="PTHR43081:SF20">
    <property type="entry name" value="TWO-COMPONENT RESPONSE REGULATOR"/>
    <property type="match status" value="1"/>
</dbReference>
<feature type="domain" description="Guanylate cyclase" evidence="1">
    <location>
        <begin position="240"/>
        <end position="371"/>
    </location>
</feature>
<name>A0A7L5C4R6_9RHOB</name>
<proteinExistence type="predicted"/>
<dbReference type="SUPFAM" id="SSF55073">
    <property type="entry name" value="Nucleotide cyclase"/>
    <property type="match status" value="1"/>
</dbReference>
<dbReference type="RefSeq" id="WP_165100916.1">
    <property type="nucleotide sequence ID" value="NZ_CP049056.1"/>
</dbReference>
<dbReference type="InterPro" id="IPR001054">
    <property type="entry name" value="A/G_cyclase"/>
</dbReference>
<dbReference type="CDD" id="cd07302">
    <property type="entry name" value="CHD"/>
    <property type="match status" value="1"/>
</dbReference>
<dbReference type="SUPFAM" id="SSF55781">
    <property type="entry name" value="GAF domain-like"/>
    <property type="match status" value="1"/>
</dbReference>
<dbReference type="GO" id="GO:0004016">
    <property type="term" value="F:adenylate cyclase activity"/>
    <property type="evidence" value="ECO:0007669"/>
    <property type="project" value="UniProtKB-ARBA"/>
</dbReference>
<dbReference type="Pfam" id="PF00211">
    <property type="entry name" value="Guanylate_cyc"/>
    <property type="match status" value="1"/>
</dbReference>
<accession>A0A7L5C4R6</accession>
<sequence>MLGEDAPAGRAKSAAQLREAALRNVLEVISRSRDDEKPVFDVILESAARLCDAPIARLELANETRSHFKMAAAWGEEMRVTSIGEEWPLDLPHIVPTTIREARAHLVPDLADTEEYRAGDRIRKRLVDEEGMRSYLTAPLVSGGTGIGCIVLSRRHVQPFTEDDRDLLDAFAAQAVIAIENVRQFRELERLNGELGARVEAQVAELARLARLKRFLPPQVAEVVVTRGEQMLSSHRALIAALFCDLRGFTAFCERAEPEEAIEVLQSYHEEMGRLLDAHGAGVDHRSGDGIMAIFNDPLPCDDPAGDALRLALAMRARMESLCAQWRRLGHRLGFGVGVSFGYATMGMVGSEGRRQYTASGTVVNLASRLCDRAEDGEILLSPRAAAALEAEFALEPHGEVTLKGLHEPVPVRRVAVPDA</sequence>
<gene>
    <name evidence="2" type="ORF">G5B40_16675</name>
</gene>
<dbReference type="GO" id="GO:0006171">
    <property type="term" value="P:cAMP biosynthetic process"/>
    <property type="evidence" value="ECO:0007669"/>
    <property type="project" value="TreeGrafter"/>
</dbReference>